<dbReference type="GO" id="GO:0006325">
    <property type="term" value="P:chromatin organization"/>
    <property type="evidence" value="ECO:0007669"/>
    <property type="project" value="InterPro"/>
</dbReference>
<dbReference type="AlphaFoldDB" id="A0A3S5CLZ2"/>
<dbReference type="GO" id="GO:0031491">
    <property type="term" value="F:nucleosome binding"/>
    <property type="evidence" value="ECO:0007669"/>
    <property type="project" value="TreeGrafter"/>
</dbReference>
<dbReference type="Proteomes" id="UP000784294">
    <property type="component" value="Unassembled WGS sequence"/>
</dbReference>
<dbReference type="OrthoDB" id="77564at2759"/>
<dbReference type="PANTHER" id="PTHR15502">
    <property type="entry name" value="CALCINEURIN-BINDING PROTEIN CABIN 1-RELATED"/>
    <property type="match status" value="1"/>
</dbReference>
<name>A0A3S5CLZ2_9PLAT</name>
<gene>
    <name evidence="4" type="ORF">PXEA_LOCUS12954</name>
</gene>
<reference evidence="4" key="1">
    <citation type="submission" date="2018-11" db="EMBL/GenBank/DDBJ databases">
        <authorList>
            <consortium name="Pathogen Informatics"/>
        </authorList>
    </citation>
    <scope>NUCLEOTIDE SEQUENCE</scope>
</reference>
<keyword evidence="2" id="KW-0539">Nucleus</keyword>
<accession>A0A3S5CLZ2</accession>
<sequence>MIISNLRVSPRRVDSWAALGLIYCSQLEQILNLTDLKTERVTPDAVTRCLRCFAFALRLAPETVTLLIERGCLAYQLHSYAARFVKKSRYRSYPESFVNLCHIWRLQMLMLARESYLSALRCEGFRVRDLLLTVEARMGWTRARIQSQDSANQSSKGQEHAKTQLIWSTEDADDEKKQDEEEGEDEWLNYHPEEEWLCFYMLAKCAEKAGPAWGFGLVGEAKRALASGVHQTGCLTGLSRKRQASAAQRLQLTRKQEPAASTNVYFMPSPGLTAAEAIEAASRHAPLSSPLHCLGPSRLKKDGESYWTVEDDWGGETIGEWVMRVLGHYRRAADALDAAGAKYPKKIVLYHKLPFRAVEAVENSPAILQYN</sequence>
<proteinExistence type="predicted"/>
<dbReference type="PANTHER" id="PTHR15502:SF7">
    <property type="entry name" value="CALCINEURIN-BINDING PROTEIN CABIN-1"/>
    <property type="match status" value="1"/>
</dbReference>
<feature type="region of interest" description="Disordered" evidence="3">
    <location>
        <begin position="148"/>
        <end position="186"/>
    </location>
</feature>
<protein>
    <submittedName>
        <fullName evidence="4">Uncharacterized protein</fullName>
    </submittedName>
</protein>
<dbReference type="GO" id="GO:0005634">
    <property type="term" value="C:nucleus"/>
    <property type="evidence" value="ECO:0007669"/>
    <property type="project" value="UniProtKB-SubCell"/>
</dbReference>
<keyword evidence="5" id="KW-1185">Reference proteome</keyword>
<dbReference type="InterPro" id="IPR033053">
    <property type="entry name" value="Hir3/CABIN1"/>
</dbReference>
<evidence type="ECO:0000256" key="2">
    <source>
        <dbReference type="ARBA" id="ARBA00023242"/>
    </source>
</evidence>
<evidence type="ECO:0000313" key="4">
    <source>
        <dbReference type="EMBL" id="VEL19514.1"/>
    </source>
</evidence>
<comment type="subcellular location">
    <subcellularLocation>
        <location evidence="1">Nucleus</location>
    </subcellularLocation>
</comment>
<dbReference type="EMBL" id="CAAALY010041885">
    <property type="protein sequence ID" value="VEL19514.1"/>
    <property type="molecule type" value="Genomic_DNA"/>
</dbReference>
<organism evidence="4 5">
    <name type="scientific">Protopolystoma xenopodis</name>
    <dbReference type="NCBI Taxonomy" id="117903"/>
    <lineage>
        <taxon>Eukaryota</taxon>
        <taxon>Metazoa</taxon>
        <taxon>Spiralia</taxon>
        <taxon>Lophotrochozoa</taxon>
        <taxon>Platyhelminthes</taxon>
        <taxon>Monogenea</taxon>
        <taxon>Polyopisthocotylea</taxon>
        <taxon>Polystomatidea</taxon>
        <taxon>Polystomatidae</taxon>
        <taxon>Protopolystoma</taxon>
    </lineage>
</organism>
<evidence type="ECO:0000256" key="3">
    <source>
        <dbReference type="SAM" id="MobiDB-lite"/>
    </source>
</evidence>
<evidence type="ECO:0000313" key="5">
    <source>
        <dbReference type="Proteomes" id="UP000784294"/>
    </source>
</evidence>
<comment type="caution">
    <text evidence="4">The sequence shown here is derived from an EMBL/GenBank/DDBJ whole genome shotgun (WGS) entry which is preliminary data.</text>
</comment>
<evidence type="ECO:0000256" key="1">
    <source>
        <dbReference type="ARBA" id="ARBA00004123"/>
    </source>
</evidence>